<evidence type="ECO:0000313" key="4">
    <source>
        <dbReference type="Proteomes" id="UP001374584"/>
    </source>
</evidence>
<dbReference type="InterPro" id="IPR039609">
    <property type="entry name" value="VQ_15/22"/>
</dbReference>
<dbReference type="InterPro" id="IPR008889">
    <property type="entry name" value="VQ"/>
</dbReference>
<evidence type="ECO:0000313" key="3">
    <source>
        <dbReference type="EMBL" id="KAK7373041.1"/>
    </source>
</evidence>
<feature type="compositionally biased region" description="Polar residues" evidence="1">
    <location>
        <begin position="72"/>
        <end position="96"/>
    </location>
</feature>
<feature type="compositionally biased region" description="Polar residues" evidence="1">
    <location>
        <begin position="30"/>
        <end position="40"/>
    </location>
</feature>
<feature type="region of interest" description="Disordered" evidence="1">
    <location>
        <begin position="264"/>
        <end position="287"/>
    </location>
</feature>
<dbReference type="AlphaFoldDB" id="A0AAN9RHL7"/>
<proteinExistence type="predicted"/>
<feature type="region of interest" description="Disordered" evidence="1">
    <location>
        <begin position="151"/>
        <end position="170"/>
    </location>
</feature>
<sequence length="431" mass="46304">MDSGNSGSISSSGDEEYDSRPHHTLPPPTFLNNHPSQFGSISHPLLSSSHYQHHHPHPSLFDLSSPYLHALSQPNSSNPNSFLHLDTATTSSSQPPRSEPDCTHPSGVNVTSSPQTPTNINHCLLGPQVGIATDNARSQEAILLEPGRTVNSVGRNSKKRTRASRRAPTTVLTTDTSNFRAMVQEFTGIPAPPFSASSSYSRRLDLLTGSSSLRSSSHLDSTPGPFYPLRPSPQKVNHHHHHQNPLLLSSSSLPYNNMVDAITSTTTTNNSSSNSNSNNPINYQQQLPPDLGIPYHYNPQNIMLGMQNHPTLAFNHPPPHLHPFGHAGFSAKLPSIEDLGMSHGQVNNNANFVASGVSVPLRSVNDDGGGTRDISLRSVDGGGSCKLNFAVASASTSLNRENSTLPNNNNNNNNPTTRGEGTVDSWICSSD</sequence>
<protein>
    <recommendedName>
        <fullName evidence="2">VQ domain-containing protein</fullName>
    </recommendedName>
</protein>
<gene>
    <name evidence="3" type="ORF">VNO80_06436</name>
</gene>
<dbReference type="Pfam" id="PF05678">
    <property type="entry name" value="VQ"/>
    <property type="match status" value="1"/>
</dbReference>
<accession>A0AAN9RHL7</accession>
<feature type="compositionally biased region" description="Low complexity" evidence="1">
    <location>
        <begin position="212"/>
        <end position="222"/>
    </location>
</feature>
<name>A0AAN9RHL7_PHACN</name>
<feature type="region of interest" description="Disordered" evidence="1">
    <location>
        <begin position="397"/>
        <end position="431"/>
    </location>
</feature>
<dbReference type="Proteomes" id="UP001374584">
    <property type="component" value="Unassembled WGS sequence"/>
</dbReference>
<feature type="region of interest" description="Disordered" evidence="1">
    <location>
        <begin position="212"/>
        <end position="252"/>
    </location>
</feature>
<feature type="compositionally biased region" description="Basic residues" evidence="1">
    <location>
        <begin position="156"/>
        <end position="165"/>
    </location>
</feature>
<dbReference type="EMBL" id="JAYMYR010000003">
    <property type="protein sequence ID" value="KAK7373041.1"/>
    <property type="molecule type" value="Genomic_DNA"/>
</dbReference>
<comment type="caution">
    <text evidence="3">The sequence shown here is derived from an EMBL/GenBank/DDBJ whole genome shotgun (WGS) entry which is preliminary data.</text>
</comment>
<feature type="compositionally biased region" description="Low complexity" evidence="1">
    <location>
        <begin position="398"/>
        <end position="422"/>
    </location>
</feature>
<evidence type="ECO:0000259" key="2">
    <source>
        <dbReference type="Pfam" id="PF05678"/>
    </source>
</evidence>
<feature type="compositionally biased region" description="Low complexity" evidence="1">
    <location>
        <begin position="1"/>
        <end position="12"/>
    </location>
</feature>
<feature type="domain" description="VQ" evidence="2">
    <location>
        <begin position="166"/>
        <end position="193"/>
    </location>
</feature>
<feature type="compositionally biased region" description="Polar residues" evidence="1">
    <location>
        <begin position="106"/>
        <end position="117"/>
    </location>
</feature>
<reference evidence="3 4" key="1">
    <citation type="submission" date="2024-01" db="EMBL/GenBank/DDBJ databases">
        <title>The genomes of 5 underutilized Papilionoideae crops provide insights into root nodulation and disease resistanc.</title>
        <authorList>
            <person name="Jiang F."/>
        </authorList>
    </citation>
    <scope>NUCLEOTIDE SEQUENCE [LARGE SCALE GENOMIC DNA]</scope>
    <source>
        <strain evidence="3">JINMINGXINNONG_FW02</strain>
        <tissue evidence="3">Leaves</tissue>
    </source>
</reference>
<feature type="compositionally biased region" description="Low complexity" evidence="1">
    <location>
        <begin position="264"/>
        <end position="279"/>
    </location>
</feature>
<dbReference type="PANTHER" id="PTHR33179:SF80">
    <property type="entry name" value="VQ MOTIF PROTEIN"/>
    <property type="match status" value="1"/>
</dbReference>
<dbReference type="PANTHER" id="PTHR33179">
    <property type="entry name" value="VQ MOTIF-CONTAINING PROTEIN"/>
    <property type="match status" value="1"/>
</dbReference>
<feature type="region of interest" description="Disordered" evidence="1">
    <location>
        <begin position="72"/>
        <end position="117"/>
    </location>
</feature>
<organism evidence="3 4">
    <name type="scientific">Phaseolus coccineus</name>
    <name type="common">Scarlet runner bean</name>
    <name type="synonym">Phaseolus multiflorus</name>
    <dbReference type="NCBI Taxonomy" id="3886"/>
    <lineage>
        <taxon>Eukaryota</taxon>
        <taxon>Viridiplantae</taxon>
        <taxon>Streptophyta</taxon>
        <taxon>Embryophyta</taxon>
        <taxon>Tracheophyta</taxon>
        <taxon>Spermatophyta</taxon>
        <taxon>Magnoliopsida</taxon>
        <taxon>eudicotyledons</taxon>
        <taxon>Gunneridae</taxon>
        <taxon>Pentapetalae</taxon>
        <taxon>rosids</taxon>
        <taxon>fabids</taxon>
        <taxon>Fabales</taxon>
        <taxon>Fabaceae</taxon>
        <taxon>Papilionoideae</taxon>
        <taxon>50 kb inversion clade</taxon>
        <taxon>NPAAA clade</taxon>
        <taxon>indigoferoid/millettioid clade</taxon>
        <taxon>Phaseoleae</taxon>
        <taxon>Phaseolus</taxon>
    </lineage>
</organism>
<keyword evidence="4" id="KW-1185">Reference proteome</keyword>
<evidence type="ECO:0000256" key="1">
    <source>
        <dbReference type="SAM" id="MobiDB-lite"/>
    </source>
</evidence>
<feature type="region of interest" description="Disordered" evidence="1">
    <location>
        <begin position="1"/>
        <end position="57"/>
    </location>
</feature>